<dbReference type="RefSeq" id="WP_270948042.1">
    <property type="nucleotide sequence ID" value="NZ_JAQGLA010000008.1"/>
</dbReference>
<evidence type="ECO:0000313" key="3">
    <source>
        <dbReference type="Proteomes" id="UP001210380"/>
    </source>
</evidence>
<organism evidence="2 3">
    <name type="scientific">Saccharopolyspora oryzae</name>
    <dbReference type="NCBI Taxonomy" id="2997343"/>
    <lineage>
        <taxon>Bacteria</taxon>
        <taxon>Bacillati</taxon>
        <taxon>Actinomycetota</taxon>
        <taxon>Actinomycetes</taxon>
        <taxon>Pseudonocardiales</taxon>
        <taxon>Pseudonocardiaceae</taxon>
        <taxon>Saccharopolyspora</taxon>
    </lineage>
</organism>
<name>A0ABT4UUS6_9PSEU</name>
<feature type="region of interest" description="Disordered" evidence="1">
    <location>
        <begin position="31"/>
        <end position="71"/>
    </location>
</feature>
<sequence>MVLAMVASSSAMRALPDAAANMPAVLSVTTARQHRQAAGERRLVQDGLQVQRQQDRPGPQQAHEQQSAQQQ</sequence>
<accession>A0ABT4UUS6</accession>
<evidence type="ECO:0000313" key="2">
    <source>
        <dbReference type="EMBL" id="MDA3625463.1"/>
    </source>
</evidence>
<keyword evidence="3" id="KW-1185">Reference proteome</keyword>
<comment type="caution">
    <text evidence="2">The sequence shown here is derived from an EMBL/GenBank/DDBJ whole genome shotgun (WGS) entry which is preliminary data.</text>
</comment>
<dbReference type="EMBL" id="JAQGLA010000008">
    <property type="protein sequence ID" value="MDA3625463.1"/>
    <property type="molecule type" value="Genomic_DNA"/>
</dbReference>
<protein>
    <submittedName>
        <fullName evidence="2">Uncharacterized protein</fullName>
    </submittedName>
</protein>
<proteinExistence type="predicted"/>
<gene>
    <name evidence="2" type="ORF">OU415_08445</name>
</gene>
<dbReference type="Proteomes" id="UP001210380">
    <property type="component" value="Unassembled WGS sequence"/>
</dbReference>
<feature type="compositionally biased region" description="Low complexity" evidence="1">
    <location>
        <begin position="60"/>
        <end position="71"/>
    </location>
</feature>
<evidence type="ECO:0000256" key="1">
    <source>
        <dbReference type="SAM" id="MobiDB-lite"/>
    </source>
</evidence>
<reference evidence="2 3" key="1">
    <citation type="submission" date="2022-11" db="EMBL/GenBank/DDBJ databases">
        <title>Draft genome sequence of Saccharopolyspora sp. WRP15-2 isolated from rhizosphere soils of wild rice in Thailand.</title>
        <authorList>
            <person name="Duangmal K."/>
            <person name="Kammanee S."/>
            <person name="Muangham S."/>
        </authorList>
    </citation>
    <scope>NUCLEOTIDE SEQUENCE [LARGE SCALE GENOMIC DNA]</scope>
    <source>
        <strain evidence="2 3">WRP15-2</strain>
    </source>
</reference>
<feature type="non-terminal residue" evidence="2">
    <location>
        <position position="71"/>
    </location>
</feature>